<sequence>MVGTAGGTALEGTVQEATAPETGGGRSRSGFSPGPVPVAGALLLAAATAGWAAAAPAAPAQERISVKVTARTNGATGTVIEGYRAEDGGITLVYAARGCTGIGPARAVQGPAAVRVSATEVYSDAGLADCTGGGAPVSAGTSGRTTGHAELESPLGSREVIDAAGRSVPECTPLTCTGS</sequence>
<organism evidence="2 3">
    <name type="scientific">Nocardiopsis composta</name>
    <dbReference type="NCBI Taxonomy" id="157465"/>
    <lineage>
        <taxon>Bacteria</taxon>
        <taxon>Bacillati</taxon>
        <taxon>Actinomycetota</taxon>
        <taxon>Actinomycetes</taxon>
        <taxon>Streptosporangiales</taxon>
        <taxon>Nocardiopsidaceae</taxon>
        <taxon>Nocardiopsis</taxon>
    </lineage>
</organism>
<protein>
    <submittedName>
        <fullName evidence="2">Uncharacterized protein</fullName>
    </submittedName>
</protein>
<reference evidence="2 3" key="1">
    <citation type="submission" date="2020-08" db="EMBL/GenBank/DDBJ databases">
        <title>Sequencing the genomes of 1000 actinobacteria strains.</title>
        <authorList>
            <person name="Klenk H.-P."/>
        </authorList>
    </citation>
    <scope>NUCLEOTIDE SEQUENCE [LARGE SCALE GENOMIC DNA]</scope>
    <source>
        <strain evidence="2 3">DSM 44551</strain>
    </source>
</reference>
<dbReference type="EMBL" id="JACHDB010000001">
    <property type="protein sequence ID" value="MBB5432518.1"/>
    <property type="molecule type" value="Genomic_DNA"/>
</dbReference>
<accession>A0A7W8VDY7</accession>
<proteinExistence type="predicted"/>
<dbReference type="RefSeq" id="WP_184392077.1">
    <property type="nucleotide sequence ID" value="NZ_BAAAJD010000043.1"/>
</dbReference>
<evidence type="ECO:0000313" key="2">
    <source>
        <dbReference type="EMBL" id="MBB5432518.1"/>
    </source>
</evidence>
<name>A0A7W8VDY7_9ACTN</name>
<dbReference type="AlphaFoldDB" id="A0A7W8VDY7"/>
<feature type="region of interest" description="Disordered" evidence="1">
    <location>
        <begin position="1"/>
        <end position="32"/>
    </location>
</feature>
<keyword evidence="3" id="KW-1185">Reference proteome</keyword>
<evidence type="ECO:0000313" key="3">
    <source>
        <dbReference type="Proteomes" id="UP000572635"/>
    </source>
</evidence>
<evidence type="ECO:0000256" key="1">
    <source>
        <dbReference type="SAM" id="MobiDB-lite"/>
    </source>
</evidence>
<dbReference type="Proteomes" id="UP000572635">
    <property type="component" value="Unassembled WGS sequence"/>
</dbReference>
<comment type="caution">
    <text evidence="2">The sequence shown here is derived from an EMBL/GenBank/DDBJ whole genome shotgun (WGS) entry which is preliminary data.</text>
</comment>
<gene>
    <name evidence="2" type="ORF">HDA36_002602</name>
</gene>